<dbReference type="AlphaFoldDB" id="A0A6B8WL39"/>
<feature type="transmembrane region" description="Helical" evidence="2">
    <location>
        <begin position="168"/>
        <end position="187"/>
    </location>
</feature>
<evidence type="ECO:0000256" key="1">
    <source>
        <dbReference type="SAM" id="MobiDB-lite"/>
    </source>
</evidence>
<dbReference type="KEGG" id="cok:COCCU_05920"/>
<feature type="transmembrane region" description="Helical" evidence="2">
    <location>
        <begin position="199"/>
        <end position="216"/>
    </location>
</feature>
<keyword evidence="4" id="KW-1185">Reference proteome</keyword>
<evidence type="ECO:0000313" key="3">
    <source>
        <dbReference type="EMBL" id="QGU07128.1"/>
    </source>
</evidence>
<dbReference type="Proteomes" id="UP000424462">
    <property type="component" value="Chromosome"/>
</dbReference>
<feature type="transmembrane region" description="Helical" evidence="2">
    <location>
        <begin position="6"/>
        <end position="26"/>
    </location>
</feature>
<reference evidence="3 4" key="1">
    <citation type="submission" date="2019-11" db="EMBL/GenBank/DDBJ databases">
        <title>Complete genome sequence of Corynebacterium kalinowskii 1959, a novel Corynebacterium species isolated from soil of a small paddock in Vilsendorf, Germany.</title>
        <authorList>
            <person name="Schaffert L."/>
            <person name="Ruwe M."/>
            <person name="Milse J."/>
            <person name="Hanuschka K."/>
            <person name="Ortseifen V."/>
            <person name="Droste J."/>
            <person name="Brandt D."/>
            <person name="Schlueter L."/>
            <person name="Kutter Y."/>
            <person name="Vinke S."/>
            <person name="Viehoefer P."/>
            <person name="Jacob L."/>
            <person name="Luebke N.-C."/>
            <person name="Schulte-Berndt E."/>
            <person name="Hain C."/>
            <person name="Linder M."/>
            <person name="Schmidt P."/>
            <person name="Wollenschlaeger L."/>
            <person name="Luttermann T."/>
            <person name="Thieme E."/>
            <person name="Hassa J."/>
            <person name="Haak M."/>
            <person name="Wittchen M."/>
            <person name="Mentz A."/>
            <person name="Persicke M."/>
            <person name="Busche T."/>
            <person name="Ruckert C."/>
        </authorList>
    </citation>
    <scope>NUCLEOTIDE SEQUENCE [LARGE SCALE GENOMIC DNA]</scope>
    <source>
        <strain evidence="3 4">2039</strain>
    </source>
</reference>
<dbReference type="EMBL" id="CP046455">
    <property type="protein sequence ID" value="QGU07128.1"/>
    <property type="molecule type" value="Genomic_DNA"/>
</dbReference>
<name>A0A6B8WL39_9CORY</name>
<feature type="compositionally biased region" description="Polar residues" evidence="1">
    <location>
        <begin position="298"/>
        <end position="308"/>
    </location>
</feature>
<accession>A0A6B8WL39</accession>
<sequence>MSNQVLGLFFFLMLLAAFLYLLILLLRSSRRRALDIARREVTETARTALSRHWVTEPVALVAMLCGGAERVLMVQLLHLYRNGQIELDPSGRVRMTHLRPADTPTTRALLHALQSPQFKALEELLGSGNLLRDHFRQITDRLRERGWANARPKPLSAHLAMLGWLRRLLFLLYYLTVAALGFMLAGMVSELLGLGDTPLTILMFILICVGLIMAWIRSPRQIRGLTRSRSTLAGRAARLQFHEIVNTSSPALRHLQADERLLFLFAVKGSAAPGMLDQAFISFINQTAPWLFPKRKNTNTSGDTGTLSTHHDIGHKDEDLDTAHGSDSPWSDGVDPDGGGGDGGSFDGGDGGSGGD</sequence>
<organism evidence="3 4">
    <name type="scientific">Corynebacterium occultum</name>
    <dbReference type="NCBI Taxonomy" id="2675219"/>
    <lineage>
        <taxon>Bacteria</taxon>
        <taxon>Bacillati</taxon>
        <taxon>Actinomycetota</taxon>
        <taxon>Actinomycetes</taxon>
        <taxon>Mycobacteriales</taxon>
        <taxon>Corynebacteriaceae</taxon>
        <taxon>Corynebacterium</taxon>
    </lineage>
</organism>
<feature type="compositionally biased region" description="Basic and acidic residues" evidence="1">
    <location>
        <begin position="309"/>
        <end position="324"/>
    </location>
</feature>
<keyword evidence="2" id="KW-0472">Membrane</keyword>
<evidence type="ECO:0000256" key="2">
    <source>
        <dbReference type="SAM" id="Phobius"/>
    </source>
</evidence>
<protein>
    <submittedName>
        <fullName evidence="3">Uncharacterized protein</fullName>
    </submittedName>
</protein>
<dbReference type="NCBIfam" id="TIGR04222">
    <property type="entry name" value="near_uncomplex"/>
    <property type="match status" value="1"/>
</dbReference>
<proteinExistence type="predicted"/>
<dbReference type="RefSeq" id="WP_156230656.1">
    <property type="nucleotide sequence ID" value="NZ_CP046455.1"/>
</dbReference>
<feature type="region of interest" description="Disordered" evidence="1">
    <location>
        <begin position="294"/>
        <end position="356"/>
    </location>
</feature>
<gene>
    <name evidence="3" type="ORF">COCCU_05920</name>
</gene>
<evidence type="ECO:0000313" key="4">
    <source>
        <dbReference type="Proteomes" id="UP000424462"/>
    </source>
</evidence>
<keyword evidence="2" id="KW-1133">Transmembrane helix</keyword>
<dbReference type="InterPro" id="IPR026467">
    <property type="entry name" value="Ser/Gly_Cys_C_dom"/>
</dbReference>
<feature type="compositionally biased region" description="Gly residues" evidence="1">
    <location>
        <begin position="336"/>
        <end position="356"/>
    </location>
</feature>
<keyword evidence="2" id="KW-0812">Transmembrane</keyword>